<dbReference type="GO" id="GO:0050518">
    <property type="term" value="F:2-C-methyl-D-erythritol 4-phosphate cytidylyltransferase activity"/>
    <property type="evidence" value="ECO:0007669"/>
    <property type="project" value="UniProtKB-UniRule"/>
</dbReference>
<dbReference type="InterPro" id="IPR050088">
    <property type="entry name" value="IspD/TarI_cytidylyltransf_bact"/>
</dbReference>
<dbReference type="EMBL" id="MFNF01000048">
    <property type="protein sequence ID" value="OGH00187.1"/>
    <property type="molecule type" value="Genomic_DNA"/>
</dbReference>
<evidence type="ECO:0000313" key="9">
    <source>
        <dbReference type="Proteomes" id="UP000177583"/>
    </source>
</evidence>
<comment type="caution">
    <text evidence="8">The sequence shown here is derived from an EMBL/GenBank/DDBJ whole genome shotgun (WGS) entry which is preliminary data.</text>
</comment>
<dbReference type="NCBIfam" id="TIGR00453">
    <property type="entry name" value="ispD"/>
    <property type="match status" value="1"/>
</dbReference>
<dbReference type="CDD" id="cd02516">
    <property type="entry name" value="CDP-ME_synthetase"/>
    <property type="match status" value="1"/>
</dbReference>
<evidence type="ECO:0000313" key="8">
    <source>
        <dbReference type="EMBL" id="OGH00187.1"/>
    </source>
</evidence>
<dbReference type="PANTHER" id="PTHR32125">
    <property type="entry name" value="2-C-METHYL-D-ERYTHRITOL 4-PHOSPHATE CYTIDYLYLTRANSFERASE, CHLOROPLASTIC"/>
    <property type="match status" value="1"/>
</dbReference>
<feature type="site" description="Positions MEP for the nucleophilic attack" evidence="7">
    <location>
        <position position="156"/>
    </location>
</feature>
<feature type="site" description="Positions MEP for the nucleophilic attack" evidence="7">
    <location>
        <position position="212"/>
    </location>
</feature>
<evidence type="ECO:0000256" key="7">
    <source>
        <dbReference type="HAMAP-Rule" id="MF_00108"/>
    </source>
</evidence>
<evidence type="ECO:0000256" key="4">
    <source>
        <dbReference type="ARBA" id="ARBA00022679"/>
    </source>
</evidence>
<dbReference type="InterPro" id="IPR018294">
    <property type="entry name" value="ISPD_synthase_CS"/>
</dbReference>
<dbReference type="PANTHER" id="PTHR32125:SF4">
    <property type="entry name" value="2-C-METHYL-D-ERYTHRITOL 4-PHOSPHATE CYTIDYLYLTRANSFERASE, CHLOROPLASTIC"/>
    <property type="match status" value="1"/>
</dbReference>
<reference evidence="8 9" key="1">
    <citation type="journal article" date="2016" name="Nat. Commun.">
        <title>Thousands of microbial genomes shed light on interconnected biogeochemical processes in an aquifer system.</title>
        <authorList>
            <person name="Anantharaman K."/>
            <person name="Brown C.T."/>
            <person name="Hug L.A."/>
            <person name="Sharon I."/>
            <person name="Castelle C.J."/>
            <person name="Probst A.J."/>
            <person name="Thomas B.C."/>
            <person name="Singh A."/>
            <person name="Wilkins M.J."/>
            <person name="Karaoz U."/>
            <person name="Brodie E.L."/>
            <person name="Williams K.H."/>
            <person name="Hubbard S.S."/>
            <person name="Banfield J.F."/>
        </authorList>
    </citation>
    <scope>NUCLEOTIDE SEQUENCE [LARGE SCALE GENOMIC DNA]</scope>
</reference>
<proteinExistence type="inferred from homology"/>
<evidence type="ECO:0000256" key="3">
    <source>
        <dbReference type="ARBA" id="ARBA00009789"/>
    </source>
</evidence>
<dbReference type="HAMAP" id="MF_00108">
    <property type="entry name" value="IspD"/>
    <property type="match status" value="1"/>
</dbReference>
<dbReference type="AlphaFoldDB" id="A0A1F6GPX2"/>
<evidence type="ECO:0000256" key="1">
    <source>
        <dbReference type="ARBA" id="ARBA00001282"/>
    </source>
</evidence>
<dbReference type="UniPathway" id="UPA00056">
    <property type="reaction ID" value="UER00093"/>
</dbReference>
<dbReference type="InterPro" id="IPR029044">
    <property type="entry name" value="Nucleotide-diphossugar_trans"/>
</dbReference>
<evidence type="ECO:0000256" key="2">
    <source>
        <dbReference type="ARBA" id="ARBA00004787"/>
    </source>
</evidence>
<feature type="site" description="Transition state stabilizer" evidence="7">
    <location>
        <position position="15"/>
    </location>
</feature>
<gene>
    <name evidence="7" type="primary">ispD</name>
    <name evidence="8" type="ORF">A2557_05500</name>
</gene>
<keyword evidence="6 7" id="KW-0414">Isoprene biosynthesis</keyword>
<sequence length="236" mass="25727">MEIDFLVPAAGRGTRMGSKGNKIFLALEGKPILLHTLRALSGLPNLGRVILLVRPDEEQEIAALLGSMGEGNLRWQLVHGGAERADSVRNGLKYLADNPGAPVVMTHDAARPFLDQTLVLRLLQALETHEAAVPALPVAETTRRLGQNGRTEVVDRTGLYLTQTPQAFWAKWIKPVFLAPEASCLTLTDEAGYFERLGHSVALVEGAPTNLKITKPADLVLAELYLKERQRLGAKD</sequence>
<dbReference type="InterPro" id="IPR034683">
    <property type="entry name" value="IspD/TarI"/>
</dbReference>
<evidence type="ECO:0000256" key="6">
    <source>
        <dbReference type="ARBA" id="ARBA00023229"/>
    </source>
</evidence>
<comment type="function">
    <text evidence="7">Catalyzes the formation of 4-diphosphocytidyl-2-C-methyl-D-erythritol from CTP and 2-C-methyl-D-erythritol 4-phosphate (MEP).</text>
</comment>
<accession>A0A1F6GPX2</accession>
<evidence type="ECO:0000256" key="5">
    <source>
        <dbReference type="ARBA" id="ARBA00022695"/>
    </source>
</evidence>
<dbReference type="Proteomes" id="UP000177583">
    <property type="component" value="Unassembled WGS sequence"/>
</dbReference>
<dbReference type="FunFam" id="3.90.550.10:FF:000003">
    <property type="entry name" value="2-C-methyl-D-erythritol 4-phosphate cytidylyltransferase"/>
    <property type="match status" value="1"/>
</dbReference>
<keyword evidence="5 7" id="KW-0548">Nucleotidyltransferase</keyword>
<feature type="site" description="Transition state stabilizer" evidence="7">
    <location>
        <position position="22"/>
    </location>
</feature>
<comment type="catalytic activity">
    <reaction evidence="1 7">
        <text>2-C-methyl-D-erythritol 4-phosphate + CTP + H(+) = 4-CDP-2-C-methyl-D-erythritol + diphosphate</text>
        <dbReference type="Rhea" id="RHEA:13429"/>
        <dbReference type="ChEBI" id="CHEBI:15378"/>
        <dbReference type="ChEBI" id="CHEBI:33019"/>
        <dbReference type="ChEBI" id="CHEBI:37563"/>
        <dbReference type="ChEBI" id="CHEBI:57823"/>
        <dbReference type="ChEBI" id="CHEBI:58262"/>
        <dbReference type="EC" id="2.7.7.60"/>
    </reaction>
</comment>
<name>A0A1F6GPX2_9PROT</name>
<dbReference type="SUPFAM" id="SSF53448">
    <property type="entry name" value="Nucleotide-diphospho-sugar transferases"/>
    <property type="match status" value="1"/>
</dbReference>
<comment type="pathway">
    <text evidence="2 7">Isoprenoid biosynthesis; isopentenyl diphosphate biosynthesis via DXP pathway; isopentenyl diphosphate from 1-deoxy-D-xylulose 5-phosphate: step 2/6.</text>
</comment>
<comment type="similarity">
    <text evidence="3 7">Belongs to the IspD/TarI cytidylyltransferase family. IspD subfamily.</text>
</comment>
<dbReference type="Pfam" id="PF01128">
    <property type="entry name" value="IspD"/>
    <property type="match status" value="1"/>
</dbReference>
<dbReference type="PROSITE" id="PS01295">
    <property type="entry name" value="ISPD"/>
    <property type="match status" value="1"/>
</dbReference>
<dbReference type="InterPro" id="IPR001228">
    <property type="entry name" value="IspD"/>
</dbReference>
<organism evidence="8 9">
    <name type="scientific">Candidatus Lambdaproteobacteria bacterium RIFOXYD2_FULL_56_26</name>
    <dbReference type="NCBI Taxonomy" id="1817773"/>
    <lineage>
        <taxon>Bacteria</taxon>
        <taxon>Pseudomonadati</taxon>
        <taxon>Pseudomonadota</taxon>
        <taxon>Candidatus Lambdaproteobacteria</taxon>
    </lineage>
</organism>
<dbReference type="GO" id="GO:0019288">
    <property type="term" value="P:isopentenyl diphosphate biosynthetic process, methylerythritol 4-phosphate pathway"/>
    <property type="evidence" value="ECO:0007669"/>
    <property type="project" value="UniProtKB-UniRule"/>
</dbReference>
<keyword evidence="4 7" id="KW-0808">Transferase</keyword>
<dbReference type="EC" id="2.7.7.60" evidence="7"/>
<dbReference type="Gene3D" id="3.90.550.10">
    <property type="entry name" value="Spore Coat Polysaccharide Biosynthesis Protein SpsA, Chain A"/>
    <property type="match status" value="1"/>
</dbReference>
<protein>
    <recommendedName>
        <fullName evidence="7">2-C-methyl-D-erythritol 4-phosphate cytidylyltransferase</fullName>
        <ecNumber evidence="7">2.7.7.60</ecNumber>
    </recommendedName>
    <alternativeName>
        <fullName evidence="7">4-diphosphocytidyl-2C-methyl-D-erythritol synthase</fullName>
    </alternativeName>
    <alternativeName>
        <fullName evidence="7">MEP cytidylyltransferase</fullName>
        <shortName evidence="7">MCT</shortName>
    </alternativeName>
</protein>